<dbReference type="EMBL" id="RZNH01000009">
    <property type="protein sequence ID" value="NOU59636.1"/>
    <property type="molecule type" value="Genomic_DNA"/>
</dbReference>
<name>A0ABX1WU57_9BACT</name>
<dbReference type="Proteomes" id="UP000732105">
    <property type="component" value="Unassembled WGS sequence"/>
</dbReference>
<evidence type="ECO:0000313" key="1">
    <source>
        <dbReference type="EMBL" id="NOU59636.1"/>
    </source>
</evidence>
<accession>A0ABX1WU57</accession>
<dbReference type="RefSeq" id="WP_171594912.1">
    <property type="nucleotide sequence ID" value="NZ_RZNH01000009.1"/>
</dbReference>
<proteinExistence type="predicted"/>
<sequence>MNHIGKKARDIEHDREGIIVGHSIEHDERNWKVALSIDSESKIVRIDDDKVEIFDTLELDNYYKRLLRDIQSECVLTRRIAAFSICDFHESLDESLIYNMVHDNISTIIEQLHLEKDADTGLKLAESIEEFICMESVQKDEELKLIREIASINERWAYPIVNDIDYKVIAEVQHYLQRFK</sequence>
<protein>
    <submittedName>
        <fullName evidence="1">Uncharacterized protein</fullName>
    </submittedName>
</protein>
<comment type="caution">
    <text evidence="1">The sequence shown here is derived from an EMBL/GenBank/DDBJ whole genome shotgun (WGS) entry which is preliminary data.</text>
</comment>
<reference evidence="1 2" key="1">
    <citation type="submission" date="2018-12" db="EMBL/GenBank/DDBJ databases">
        <title>Marinifilum JC070 sp. nov., a marine bacterium isolated from Yongle Blue Hole in the South China Sea.</title>
        <authorList>
            <person name="Fu T."/>
        </authorList>
    </citation>
    <scope>NUCLEOTIDE SEQUENCE [LARGE SCALE GENOMIC DNA]</scope>
    <source>
        <strain evidence="1 2">JC070</strain>
    </source>
</reference>
<gene>
    <name evidence="1" type="ORF">ELS83_07375</name>
</gene>
<evidence type="ECO:0000313" key="2">
    <source>
        <dbReference type="Proteomes" id="UP000732105"/>
    </source>
</evidence>
<keyword evidence="2" id="KW-1185">Reference proteome</keyword>
<organism evidence="1 2">
    <name type="scientific">Marinifilum caeruleilacunae</name>
    <dbReference type="NCBI Taxonomy" id="2499076"/>
    <lineage>
        <taxon>Bacteria</taxon>
        <taxon>Pseudomonadati</taxon>
        <taxon>Bacteroidota</taxon>
        <taxon>Bacteroidia</taxon>
        <taxon>Marinilabiliales</taxon>
        <taxon>Marinifilaceae</taxon>
    </lineage>
</organism>